<name>A0A6B0UPQ8_IXORI</name>
<evidence type="ECO:0000313" key="2">
    <source>
        <dbReference type="EMBL" id="MXU91633.1"/>
    </source>
</evidence>
<dbReference type="AlphaFoldDB" id="A0A6B0UPQ8"/>
<organism evidence="2">
    <name type="scientific">Ixodes ricinus</name>
    <name type="common">Common tick</name>
    <name type="synonym">Acarus ricinus</name>
    <dbReference type="NCBI Taxonomy" id="34613"/>
    <lineage>
        <taxon>Eukaryota</taxon>
        <taxon>Metazoa</taxon>
        <taxon>Ecdysozoa</taxon>
        <taxon>Arthropoda</taxon>
        <taxon>Chelicerata</taxon>
        <taxon>Arachnida</taxon>
        <taxon>Acari</taxon>
        <taxon>Parasitiformes</taxon>
        <taxon>Ixodida</taxon>
        <taxon>Ixodoidea</taxon>
        <taxon>Ixodidae</taxon>
        <taxon>Ixodinae</taxon>
        <taxon>Ixodes</taxon>
    </lineage>
</organism>
<evidence type="ECO:0000256" key="1">
    <source>
        <dbReference type="SAM" id="MobiDB-lite"/>
    </source>
</evidence>
<protein>
    <submittedName>
        <fullName evidence="2">Putative secreted protein</fullName>
    </submittedName>
</protein>
<sequence>MLTTRSRRSFFGSCRRSAMSAAISATTASSSSMALGLSGFDPPDFDLAVLFPRPNLGLLDLEGRPLDRSPRRSLMDRLVPLAWSLQDFLGAWMSTGSSIWLTSSNRSSGSSGSGRVSRALRVKS</sequence>
<reference evidence="2" key="1">
    <citation type="submission" date="2019-12" db="EMBL/GenBank/DDBJ databases">
        <title>An insight into the sialome of adult female Ixodes ricinus ticks feeding for 6 days.</title>
        <authorList>
            <person name="Perner J."/>
            <person name="Ribeiro J.M.C."/>
        </authorList>
    </citation>
    <scope>NUCLEOTIDE SEQUENCE</scope>
    <source>
        <strain evidence="2">Semi-engorged</strain>
        <tissue evidence="2">Salivary glands</tissue>
    </source>
</reference>
<feature type="region of interest" description="Disordered" evidence="1">
    <location>
        <begin position="102"/>
        <end position="124"/>
    </location>
</feature>
<proteinExistence type="predicted"/>
<accession>A0A6B0UPQ8</accession>
<dbReference type="EMBL" id="GIFC01009550">
    <property type="protein sequence ID" value="MXU91633.1"/>
    <property type="molecule type" value="Transcribed_RNA"/>
</dbReference>
<feature type="compositionally biased region" description="Low complexity" evidence="1">
    <location>
        <begin position="103"/>
        <end position="117"/>
    </location>
</feature>